<dbReference type="GO" id="GO:0016811">
    <property type="term" value="F:hydrolase activity, acting on carbon-nitrogen (but not peptide) bonds, in linear amides"/>
    <property type="evidence" value="ECO:0007669"/>
    <property type="project" value="TreeGrafter"/>
</dbReference>
<dbReference type="SUPFAM" id="SSF102588">
    <property type="entry name" value="LmbE-like"/>
    <property type="match status" value="1"/>
</dbReference>
<comment type="caution">
    <text evidence="1">The sequence shown here is derived from an EMBL/GenBank/DDBJ whole genome shotgun (WGS) entry which is preliminary data.</text>
</comment>
<reference evidence="1 2" key="1">
    <citation type="submission" date="2018-08" db="EMBL/GenBank/DDBJ databases">
        <title>Genomic Encyclopedia of Type Strains, Phase IV (KMG-IV): sequencing the most valuable type-strain genomes for metagenomic binning, comparative biology and taxonomic classification.</title>
        <authorList>
            <person name="Goeker M."/>
        </authorList>
    </citation>
    <scope>NUCLEOTIDE SEQUENCE [LARGE SCALE GENOMIC DNA]</scope>
    <source>
        <strain evidence="1 2">DSM 23923</strain>
    </source>
</reference>
<dbReference type="AlphaFoldDB" id="A0A347ZTF6"/>
<dbReference type="Pfam" id="PF02585">
    <property type="entry name" value="PIG-L"/>
    <property type="match status" value="1"/>
</dbReference>
<evidence type="ECO:0000313" key="1">
    <source>
        <dbReference type="EMBL" id="REG10837.1"/>
    </source>
</evidence>
<dbReference type="EMBL" id="QUMS01000001">
    <property type="protein sequence ID" value="REG10837.1"/>
    <property type="molecule type" value="Genomic_DNA"/>
</dbReference>
<gene>
    <name evidence="1" type="ORF">DFR64_0704</name>
</gene>
<name>A0A347ZTF6_9CHLR</name>
<sequence length="237" mass="27191">MKFWDSPKSILVILAHPDDPEFFCGATIAEWVEQGNQVSYCLLTKGDKGVNKEFQTSDDIRQLRVDEQTLAARELGVNDITFLDNEDGYLVPTLELRKEVTRVIRQKKPQILVTCDPTNYFMNDNYINHPDHRAAGQIAIDAVFPAAGNPLFFTELITEEHLYPHGVEEVWLSLPKEPNLVLDVTATWDKKIAALLQHRSQIGKPDAFTLRMKSRKTEDSSEDAPRYQEEFKRIIFK</sequence>
<dbReference type="RefSeq" id="WP_158675062.1">
    <property type="nucleotide sequence ID" value="NZ_AP018437.1"/>
</dbReference>
<dbReference type="OrthoDB" id="9815144at2"/>
<organism evidence="1 2">
    <name type="scientific">Pelolinea submarina</name>
    <dbReference type="NCBI Taxonomy" id="913107"/>
    <lineage>
        <taxon>Bacteria</taxon>
        <taxon>Bacillati</taxon>
        <taxon>Chloroflexota</taxon>
        <taxon>Anaerolineae</taxon>
        <taxon>Anaerolineales</taxon>
        <taxon>Anaerolineaceae</taxon>
        <taxon>Pelolinea</taxon>
    </lineage>
</organism>
<dbReference type="Proteomes" id="UP000256388">
    <property type="component" value="Unassembled WGS sequence"/>
</dbReference>
<dbReference type="InterPro" id="IPR024078">
    <property type="entry name" value="LmbE-like_dom_sf"/>
</dbReference>
<evidence type="ECO:0000313" key="2">
    <source>
        <dbReference type="Proteomes" id="UP000256388"/>
    </source>
</evidence>
<protein>
    <submittedName>
        <fullName evidence="1">LmbE family N-acetylglucosaminyl deacetylase</fullName>
    </submittedName>
</protein>
<dbReference type="Gene3D" id="3.40.50.10320">
    <property type="entry name" value="LmbE-like"/>
    <property type="match status" value="1"/>
</dbReference>
<accession>A0A347ZTF6</accession>
<proteinExistence type="predicted"/>
<dbReference type="PANTHER" id="PTHR12993:SF28">
    <property type="entry name" value="LMBE FAMILY PROTEIN"/>
    <property type="match status" value="1"/>
</dbReference>
<keyword evidence="2" id="KW-1185">Reference proteome</keyword>
<dbReference type="PANTHER" id="PTHR12993">
    <property type="entry name" value="N-ACETYLGLUCOSAMINYL-PHOSPHATIDYLINOSITOL DE-N-ACETYLASE-RELATED"/>
    <property type="match status" value="1"/>
</dbReference>
<dbReference type="InterPro" id="IPR003737">
    <property type="entry name" value="GlcNAc_PI_deacetylase-related"/>
</dbReference>